<name>A0ABQ7WFL8_SOLTU</name>
<protein>
    <submittedName>
        <fullName evidence="1">Uncharacterized protein</fullName>
    </submittedName>
</protein>
<accession>A0ABQ7WFL8</accession>
<evidence type="ECO:0000313" key="1">
    <source>
        <dbReference type="EMBL" id="KAH0779524.1"/>
    </source>
</evidence>
<dbReference type="Proteomes" id="UP000826656">
    <property type="component" value="Unassembled WGS sequence"/>
</dbReference>
<reference evidence="1 2" key="1">
    <citation type="journal article" date="2021" name="bioRxiv">
        <title>Chromosome-scale and haplotype-resolved genome assembly of a tetraploid potato cultivar.</title>
        <authorList>
            <person name="Sun H."/>
            <person name="Jiao W.-B."/>
            <person name="Krause K."/>
            <person name="Campoy J.A."/>
            <person name="Goel M."/>
            <person name="Folz-Donahue K."/>
            <person name="Kukat C."/>
            <person name="Huettel B."/>
            <person name="Schneeberger K."/>
        </authorList>
    </citation>
    <scope>NUCLEOTIDE SEQUENCE [LARGE SCALE GENOMIC DNA]</scope>
    <source>
        <strain evidence="1">SolTubOtavaFocal</strain>
        <tissue evidence="1">Leaves</tissue>
    </source>
</reference>
<keyword evidence="2" id="KW-1185">Reference proteome</keyword>
<sequence>MSQLLGKVIFLKEYLRKWCKIYNFVPEASSSPKHLSFNYVNVPIYVIWEKAEKSSYSGACLCSKDIQVQFKHPKRGLITFSLVFVKDPFCAREEREGEGRRG</sequence>
<dbReference type="EMBL" id="JAIVGD010000002">
    <property type="protein sequence ID" value="KAH0779524.1"/>
    <property type="molecule type" value="Genomic_DNA"/>
</dbReference>
<organism evidence="1 2">
    <name type="scientific">Solanum tuberosum</name>
    <name type="common">Potato</name>
    <dbReference type="NCBI Taxonomy" id="4113"/>
    <lineage>
        <taxon>Eukaryota</taxon>
        <taxon>Viridiplantae</taxon>
        <taxon>Streptophyta</taxon>
        <taxon>Embryophyta</taxon>
        <taxon>Tracheophyta</taxon>
        <taxon>Spermatophyta</taxon>
        <taxon>Magnoliopsida</taxon>
        <taxon>eudicotyledons</taxon>
        <taxon>Gunneridae</taxon>
        <taxon>Pentapetalae</taxon>
        <taxon>asterids</taxon>
        <taxon>lamiids</taxon>
        <taxon>Solanales</taxon>
        <taxon>Solanaceae</taxon>
        <taxon>Solanoideae</taxon>
        <taxon>Solaneae</taxon>
        <taxon>Solanum</taxon>
    </lineage>
</organism>
<proteinExistence type="predicted"/>
<evidence type="ECO:0000313" key="2">
    <source>
        <dbReference type="Proteomes" id="UP000826656"/>
    </source>
</evidence>
<gene>
    <name evidence="1" type="ORF">KY290_005951</name>
</gene>
<comment type="caution">
    <text evidence="1">The sequence shown here is derived from an EMBL/GenBank/DDBJ whole genome shotgun (WGS) entry which is preliminary data.</text>
</comment>